<evidence type="ECO:0000313" key="2">
    <source>
        <dbReference type="Proteomes" id="UP000266934"/>
    </source>
</evidence>
<dbReference type="OrthoDB" id="165658at2"/>
<dbReference type="EMBL" id="AP018907">
    <property type="protein sequence ID" value="BBF94306.1"/>
    <property type="molecule type" value="Genomic_DNA"/>
</dbReference>
<gene>
    <name evidence="1" type="ORF">BLTE_29910</name>
</gene>
<evidence type="ECO:0000313" key="1">
    <source>
        <dbReference type="EMBL" id="BBF94306.1"/>
    </source>
</evidence>
<dbReference type="Proteomes" id="UP000266934">
    <property type="component" value="Chromosome"/>
</dbReference>
<dbReference type="AlphaFoldDB" id="A0A348G423"/>
<keyword evidence="2" id="KW-1185">Reference proteome</keyword>
<proteinExistence type="predicted"/>
<name>A0A348G423_9HYPH</name>
<dbReference type="RefSeq" id="WP_126401424.1">
    <property type="nucleotide sequence ID" value="NZ_AP018907.1"/>
</dbReference>
<evidence type="ECO:0008006" key="3">
    <source>
        <dbReference type="Google" id="ProtNLM"/>
    </source>
</evidence>
<organism evidence="1 2">
    <name type="scientific">Blastochloris tepida</name>
    <dbReference type="NCBI Taxonomy" id="2233851"/>
    <lineage>
        <taxon>Bacteria</taxon>
        <taxon>Pseudomonadati</taxon>
        <taxon>Pseudomonadota</taxon>
        <taxon>Alphaproteobacteria</taxon>
        <taxon>Hyphomicrobiales</taxon>
        <taxon>Blastochloridaceae</taxon>
        <taxon>Blastochloris</taxon>
    </lineage>
</organism>
<dbReference type="KEGG" id="blag:BLTE_29910"/>
<protein>
    <recommendedName>
        <fullName evidence="3">PIN domain-containing protein</fullName>
    </recommendedName>
</protein>
<accession>A0A348G423</accession>
<sequence>MTRCVVDTNVPIVANGRADEGSSLPSIDCRQAAVEFLIKLRATGRVVLDLAGEIQSEYRHKLLPSGQPGVGDRFYQIVLSSDPRLVEFIPLPKTPNGNYADFPADPRLERFDPSDRKFAALSRREQIPVINATDSDWLEHREALTANGIEIRFLCGCEPSTWFERPANRRRKSSNRRR</sequence>
<reference evidence="1 2" key="1">
    <citation type="submission" date="2018-08" db="EMBL/GenBank/DDBJ databases">
        <title>Complete genome sequencing of Blastochloris tepida GI.</title>
        <authorList>
            <person name="Tsukatani Y."/>
            <person name="Mori H."/>
        </authorList>
    </citation>
    <scope>NUCLEOTIDE SEQUENCE [LARGE SCALE GENOMIC DNA]</scope>
    <source>
        <strain evidence="1 2">GI</strain>
    </source>
</reference>